<reference evidence="5" key="1">
    <citation type="journal article" date="2020" name="mSystems">
        <title>Genome- and Community-Level Interaction Insights into Carbon Utilization and Element Cycling Functions of Hydrothermarchaeota in Hydrothermal Sediment.</title>
        <authorList>
            <person name="Zhou Z."/>
            <person name="Liu Y."/>
            <person name="Xu W."/>
            <person name="Pan J."/>
            <person name="Luo Z.H."/>
            <person name="Li M."/>
        </authorList>
    </citation>
    <scope>NUCLEOTIDE SEQUENCE [LARGE SCALE GENOMIC DNA]</scope>
    <source>
        <strain evidence="5">SpSt-1181</strain>
    </source>
</reference>
<proteinExistence type="predicted"/>
<dbReference type="EMBL" id="DSBW01000007">
    <property type="protein sequence ID" value="HED30134.1"/>
    <property type="molecule type" value="Genomic_DNA"/>
</dbReference>
<dbReference type="InterPro" id="IPR027417">
    <property type="entry name" value="P-loop_NTPase"/>
</dbReference>
<keyword evidence="3 5" id="KW-0067">ATP-binding</keyword>
<dbReference type="InterPro" id="IPR003439">
    <property type="entry name" value="ABC_transporter-like_ATP-bd"/>
</dbReference>
<dbReference type="Proteomes" id="UP000886335">
    <property type="component" value="Unassembled WGS sequence"/>
</dbReference>
<dbReference type="PANTHER" id="PTHR42788:SF13">
    <property type="entry name" value="ALIPHATIC SULFONATES IMPORT ATP-BINDING PROTEIN SSUB"/>
    <property type="match status" value="1"/>
</dbReference>
<evidence type="ECO:0000256" key="1">
    <source>
        <dbReference type="ARBA" id="ARBA00022448"/>
    </source>
</evidence>
<keyword evidence="2" id="KW-0547">Nucleotide-binding</keyword>
<evidence type="ECO:0000256" key="2">
    <source>
        <dbReference type="ARBA" id="ARBA00022741"/>
    </source>
</evidence>
<dbReference type="PROSITE" id="PS50893">
    <property type="entry name" value="ABC_TRANSPORTER_2"/>
    <property type="match status" value="1"/>
</dbReference>
<dbReference type="SMART" id="SM00382">
    <property type="entry name" value="AAA"/>
    <property type="match status" value="1"/>
</dbReference>
<evidence type="ECO:0000256" key="3">
    <source>
        <dbReference type="ARBA" id="ARBA00022840"/>
    </source>
</evidence>
<name>A0A831SNQ4_PROAE</name>
<dbReference type="Pfam" id="PF00005">
    <property type="entry name" value="ABC_tran"/>
    <property type="match status" value="1"/>
</dbReference>
<comment type="caution">
    <text evidence="5">The sequence shown here is derived from an EMBL/GenBank/DDBJ whole genome shotgun (WGS) entry which is preliminary data.</text>
</comment>
<dbReference type="CDD" id="cd03293">
    <property type="entry name" value="ABC_NrtD_SsuB_transporters"/>
    <property type="match status" value="1"/>
</dbReference>
<keyword evidence="1" id="KW-0813">Transport</keyword>
<evidence type="ECO:0000313" key="5">
    <source>
        <dbReference type="EMBL" id="HED30134.1"/>
    </source>
</evidence>
<accession>A0A831SNQ4</accession>
<dbReference type="InterPro" id="IPR050166">
    <property type="entry name" value="ABC_transporter_ATP-bind"/>
</dbReference>
<feature type="domain" description="ABC transporter" evidence="4">
    <location>
        <begin position="2"/>
        <end position="234"/>
    </location>
</feature>
<dbReference type="SUPFAM" id="SSF52540">
    <property type="entry name" value="P-loop containing nucleoside triphosphate hydrolases"/>
    <property type="match status" value="1"/>
</dbReference>
<dbReference type="InterPro" id="IPR017871">
    <property type="entry name" value="ABC_transporter-like_CS"/>
</dbReference>
<sequence>MISFDSVTKAFPHNGSGTTTVLRNLSFDVRQGDFTCILGPSGCGKSTLLNLVAGFLKPDTGSITIDRKPVQGPGPDRAMVFQDPTLFPWLTVLQNIMFGLRRKGLDKAECRRQAMHYLEFTGLGHAAAQYPYALSGGMRQRAAIARVLALHPMVLLMDEPFSALDANTREHLQEELQNIHSAGKETFMYVTHSVSEAAYLADRIIILGDRGTVAHDIEVTIKRPRKRSSTELLELKTLLRSHLAHLPCCMTHTTRKPAQP</sequence>
<dbReference type="Gene3D" id="3.40.50.300">
    <property type="entry name" value="P-loop containing nucleotide triphosphate hydrolases"/>
    <property type="match status" value="1"/>
</dbReference>
<dbReference type="PANTHER" id="PTHR42788">
    <property type="entry name" value="TAURINE IMPORT ATP-BINDING PROTEIN-RELATED"/>
    <property type="match status" value="1"/>
</dbReference>
<dbReference type="AlphaFoldDB" id="A0A831SNQ4"/>
<dbReference type="PROSITE" id="PS00211">
    <property type="entry name" value="ABC_TRANSPORTER_1"/>
    <property type="match status" value="1"/>
</dbReference>
<dbReference type="GO" id="GO:0005524">
    <property type="term" value="F:ATP binding"/>
    <property type="evidence" value="ECO:0007669"/>
    <property type="project" value="UniProtKB-KW"/>
</dbReference>
<dbReference type="GO" id="GO:0016887">
    <property type="term" value="F:ATP hydrolysis activity"/>
    <property type="evidence" value="ECO:0007669"/>
    <property type="project" value="InterPro"/>
</dbReference>
<dbReference type="InterPro" id="IPR003593">
    <property type="entry name" value="AAA+_ATPase"/>
</dbReference>
<evidence type="ECO:0000259" key="4">
    <source>
        <dbReference type="PROSITE" id="PS50893"/>
    </source>
</evidence>
<gene>
    <name evidence="5" type="ORF">ENN50_00240</name>
</gene>
<protein>
    <submittedName>
        <fullName evidence="5">ABC transporter ATP-binding protein</fullName>
    </submittedName>
</protein>
<organism evidence="5">
    <name type="scientific">Prosthecochloris aestuarii</name>
    <dbReference type="NCBI Taxonomy" id="1102"/>
    <lineage>
        <taxon>Bacteria</taxon>
        <taxon>Pseudomonadati</taxon>
        <taxon>Chlorobiota</taxon>
        <taxon>Chlorobiia</taxon>
        <taxon>Chlorobiales</taxon>
        <taxon>Chlorobiaceae</taxon>
        <taxon>Prosthecochloris</taxon>
    </lineage>
</organism>